<dbReference type="GO" id="GO:0005351">
    <property type="term" value="F:carbohydrate:proton symporter activity"/>
    <property type="evidence" value="ECO:0007669"/>
    <property type="project" value="TreeGrafter"/>
</dbReference>
<feature type="transmembrane region" description="Helical" evidence="9">
    <location>
        <begin position="418"/>
        <end position="442"/>
    </location>
</feature>
<feature type="transmembrane region" description="Helical" evidence="9">
    <location>
        <begin position="229"/>
        <end position="252"/>
    </location>
</feature>
<keyword evidence="5 9" id="KW-1133">Transmembrane helix</keyword>
<dbReference type="EMBL" id="RSCE01000006">
    <property type="protein sequence ID" value="RSH82086.1"/>
    <property type="molecule type" value="Genomic_DNA"/>
</dbReference>
<feature type="transmembrane region" description="Helical" evidence="9">
    <location>
        <begin position="103"/>
        <end position="121"/>
    </location>
</feature>
<dbReference type="RefSeq" id="XP_028476541.1">
    <property type="nucleotide sequence ID" value="XM_028623608.1"/>
</dbReference>
<keyword evidence="4 9" id="KW-0812">Transmembrane</keyword>
<dbReference type="PROSITE" id="PS50850">
    <property type="entry name" value="MFS"/>
    <property type="match status" value="1"/>
</dbReference>
<dbReference type="GO" id="GO:0016020">
    <property type="term" value="C:membrane"/>
    <property type="evidence" value="ECO:0007669"/>
    <property type="project" value="UniProtKB-SubCell"/>
</dbReference>
<evidence type="ECO:0000256" key="4">
    <source>
        <dbReference type="ARBA" id="ARBA00022692"/>
    </source>
</evidence>
<dbReference type="InterPro" id="IPR003663">
    <property type="entry name" value="Sugar/inositol_transpt"/>
</dbReference>
<keyword evidence="6 9" id="KW-0472">Membrane</keyword>
<evidence type="ECO:0000256" key="3">
    <source>
        <dbReference type="ARBA" id="ARBA00022448"/>
    </source>
</evidence>
<evidence type="ECO:0000256" key="6">
    <source>
        <dbReference type="ARBA" id="ARBA00023136"/>
    </source>
</evidence>
<comment type="caution">
    <text evidence="11">The sequence shown here is derived from an EMBL/GenBank/DDBJ whole genome shotgun (WGS) entry which is preliminary data.</text>
</comment>
<proteinExistence type="inferred from homology"/>
<feature type="region of interest" description="Disordered" evidence="8">
    <location>
        <begin position="1"/>
        <end position="28"/>
    </location>
</feature>
<dbReference type="InterPro" id="IPR005828">
    <property type="entry name" value="MFS_sugar_transport-like"/>
</dbReference>
<evidence type="ECO:0000256" key="5">
    <source>
        <dbReference type="ARBA" id="ARBA00022989"/>
    </source>
</evidence>
<feature type="domain" description="Major facilitator superfamily (MFS) profile" evidence="10">
    <location>
        <begin position="381"/>
        <end position="818"/>
    </location>
</feature>
<feature type="transmembrane region" description="Helical" evidence="9">
    <location>
        <begin position="449"/>
        <end position="467"/>
    </location>
</feature>
<feature type="transmembrane region" description="Helical" evidence="9">
    <location>
        <begin position="127"/>
        <end position="148"/>
    </location>
</feature>
<evidence type="ECO:0000313" key="12">
    <source>
        <dbReference type="Proteomes" id="UP000279236"/>
    </source>
</evidence>
<dbReference type="NCBIfam" id="TIGR00879">
    <property type="entry name" value="SP"/>
    <property type="match status" value="1"/>
</dbReference>
<evidence type="ECO:0000256" key="1">
    <source>
        <dbReference type="ARBA" id="ARBA00004141"/>
    </source>
</evidence>
<feature type="transmembrane region" description="Helical" evidence="9">
    <location>
        <begin position="667"/>
        <end position="688"/>
    </location>
</feature>
<keyword evidence="3" id="KW-0813">Transport</keyword>
<feature type="transmembrane region" description="Helical" evidence="9">
    <location>
        <begin position="765"/>
        <end position="783"/>
    </location>
</feature>
<feature type="transmembrane region" description="Helical" evidence="9">
    <location>
        <begin position="258"/>
        <end position="278"/>
    </location>
</feature>
<feature type="transmembrane region" description="Helical" evidence="9">
    <location>
        <begin position="186"/>
        <end position="208"/>
    </location>
</feature>
<protein>
    <recommendedName>
        <fullName evidence="10">Major facilitator superfamily (MFS) profile domain-containing protein</fullName>
    </recommendedName>
</protein>
<evidence type="ECO:0000256" key="9">
    <source>
        <dbReference type="SAM" id="Phobius"/>
    </source>
</evidence>
<feature type="transmembrane region" description="Helical" evidence="9">
    <location>
        <begin position="695"/>
        <end position="718"/>
    </location>
</feature>
<feature type="transmembrane region" description="Helical" evidence="9">
    <location>
        <begin position="511"/>
        <end position="532"/>
    </location>
</feature>
<feature type="transmembrane region" description="Helical" evidence="9">
    <location>
        <begin position="378"/>
        <end position="398"/>
    </location>
</feature>
<feature type="transmembrane region" description="Helical" evidence="9">
    <location>
        <begin position="730"/>
        <end position="753"/>
    </location>
</feature>
<dbReference type="GeneID" id="39592833"/>
<evidence type="ECO:0000313" key="11">
    <source>
        <dbReference type="EMBL" id="RSH82086.1"/>
    </source>
</evidence>
<dbReference type="AlphaFoldDB" id="A0A427XT71"/>
<comment type="subcellular location">
    <subcellularLocation>
        <location evidence="1">Membrane</location>
        <topology evidence="1">Multi-pass membrane protein</topology>
    </subcellularLocation>
</comment>
<comment type="similarity">
    <text evidence="2">Belongs to the major facilitator superfamily. Sugar transporter (TC 2.A.1.1) family.</text>
</comment>
<dbReference type="InterPro" id="IPR011701">
    <property type="entry name" value="MFS"/>
</dbReference>
<feature type="transmembrane region" description="Helical" evidence="9">
    <location>
        <begin position="38"/>
        <end position="62"/>
    </location>
</feature>
<dbReference type="Pfam" id="PF07690">
    <property type="entry name" value="MFS_1"/>
    <property type="match status" value="1"/>
</dbReference>
<gene>
    <name evidence="11" type="ORF">EHS24_008290</name>
</gene>
<feature type="transmembrane region" description="Helical" evidence="9">
    <location>
        <begin position="479"/>
        <end position="499"/>
    </location>
</feature>
<dbReference type="SUPFAM" id="SSF103473">
    <property type="entry name" value="MFS general substrate transporter"/>
    <property type="match status" value="2"/>
</dbReference>
<dbReference type="PANTHER" id="PTHR48022:SF52">
    <property type="entry name" value="SUGAR TRANSPORTER, PUTATIVE-RELATED"/>
    <property type="match status" value="1"/>
</dbReference>
<evidence type="ECO:0000256" key="7">
    <source>
        <dbReference type="ARBA" id="ARBA00049119"/>
    </source>
</evidence>
<sequence length="868" mass="94061">MSTTTLSNENNEKSVLEPSTTDGEDEKPEVEVDGGLRAWLVVAGAFMTVFCGFGLAAAAGAFQSYYRATLLSQVSWITSAQSFGTFAPAIFTGSLFDKYGHRPLVAIGGTSLALGFLLLSFSTRYYQIILCHGSLIAWGCNLLFISPMSIVGQWFFKRRGLAFCGSSIGSIVWPLVIANLPPKVGFGWTCRVLALIASVCGVLSFFLMKTRLPPKPKGKFLEWSAFKNVQYTLIVLSFWTWTFGFFAFQIYIGTYGSVLALGSFVPYLLIIANGSSTIGRLGAGILADRIGVYNTIVIGNAILAVMLWVWLACKTLGSCVALCVIVGIASGAFVSLQSPVANKTSTDPLKAGTLLGQAVYVANNTADKVWKDPGLRKSMIHILVLYTAVFAVGYDGSLLNGFQALPAWKEQFGNPTGYALGLIAASYYLPKVVVPFLVAPLCDRFGRKLMLLPASLIMIAGTLIGTFGHTRGTLIGSRVLLGTGTSMAQITAGVLITEVAHPRIRHLSGSFFMCMYYVGSILASWLTFGMVYVHGSSWAWRAPSLIQGLGPAILLLSVFGPESPRWLLSKGRRSEAHAILAKYHANGLMDDELVLFELSEIETQIAFDRSFKDASWFDWFKTPVNRTRFGIVCLVACSVNICGNGVVSYYLVAVLRQVGITSSPAQAGINGAMSVCNFLSSIVGASLVERFGRRPLFLTALSGMLASFAIITGLSGGYATHHQSAVGTALVPFIFIFMMFYSSALTPIPYLYNPEILPTSLRAKGLSLHTIVTGLCLVFNNFVNPIALAAIQWKLYIVYDVVLVVTLALFYFFVRETRGLTTEEAAMVYETDEVKAEARVLIDIGRQEAKDDAADGGKGFIEQIERKV</sequence>
<keyword evidence="12" id="KW-1185">Reference proteome</keyword>
<dbReference type="Proteomes" id="UP000279236">
    <property type="component" value="Unassembled WGS sequence"/>
</dbReference>
<feature type="transmembrane region" description="Helical" evidence="9">
    <location>
        <begin position="74"/>
        <end position="96"/>
    </location>
</feature>
<feature type="transmembrane region" description="Helical" evidence="9">
    <location>
        <begin position="290"/>
        <end position="309"/>
    </location>
</feature>
<dbReference type="InterPro" id="IPR050360">
    <property type="entry name" value="MFS_Sugar_Transporters"/>
</dbReference>
<dbReference type="OrthoDB" id="6133115at2759"/>
<feature type="transmembrane region" description="Helical" evidence="9">
    <location>
        <begin position="629"/>
        <end position="655"/>
    </location>
</feature>
<dbReference type="Gene3D" id="1.20.1250.20">
    <property type="entry name" value="MFS general substrate transporter like domains"/>
    <property type="match status" value="2"/>
</dbReference>
<evidence type="ECO:0000256" key="2">
    <source>
        <dbReference type="ARBA" id="ARBA00010992"/>
    </source>
</evidence>
<dbReference type="PANTHER" id="PTHR48022">
    <property type="entry name" value="PLASTIDIC GLUCOSE TRANSPORTER 4"/>
    <property type="match status" value="1"/>
</dbReference>
<evidence type="ECO:0000259" key="10">
    <source>
        <dbReference type="PROSITE" id="PS50850"/>
    </source>
</evidence>
<dbReference type="Pfam" id="PF00083">
    <property type="entry name" value="Sugar_tr"/>
    <property type="match status" value="1"/>
</dbReference>
<comment type="catalytic activity">
    <reaction evidence="7">
        <text>myo-inositol(out) + H(+)(out) = myo-inositol(in) + H(+)(in)</text>
        <dbReference type="Rhea" id="RHEA:60364"/>
        <dbReference type="ChEBI" id="CHEBI:15378"/>
        <dbReference type="ChEBI" id="CHEBI:17268"/>
    </reaction>
</comment>
<organism evidence="11 12">
    <name type="scientific">Apiotrichum porosum</name>
    <dbReference type="NCBI Taxonomy" id="105984"/>
    <lineage>
        <taxon>Eukaryota</taxon>
        <taxon>Fungi</taxon>
        <taxon>Dikarya</taxon>
        <taxon>Basidiomycota</taxon>
        <taxon>Agaricomycotina</taxon>
        <taxon>Tremellomycetes</taxon>
        <taxon>Trichosporonales</taxon>
        <taxon>Trichosporonaceae</taxon>
        <taxon>Apiotrichum</taxon>
    </lineage>
</organism>
<feature type="transmembrane region" description="Helical" evidence="9">
    <location>
        <begin position="795"/>
        <end position="814"/>
    </location>
</feature>
<dbReference type="InterPro" id="IPR036259">
    <property type="entry name" value="MFS_trans_sf"/>
</dbReference>
<feature type="transmembrane region" description="Helical" evidence="9">
    <location>
        <begin position="160"/>
        <end position="180"/>
    </location>
</feature>
<dbReference type="FunFam" id="1.20.1250.20:FF:000134">
    <property type="entry name" value="MFS sugar transporter protein"/>
    <property type="match status" value="1"/>
</dbReference>
<reference evidence="11 12" key="1">
    <citation type="submission" date="2018-11" db="EMBL/GenBank/DDBJ databases">
        <title>Genome sequence of Apiotrichum porosum DSM 27194.</title>
        <authorList>
            <person name="Aliyu H."/>
            <person name="Gorte O."/>
            <person name="Ochsenreither K."/>
        </authorList>
    </citation>
    <scope>NUCLEOTIDE SEQUENCE [LARGE SCALE GENOMIC DNA]</scope>
    <source>
        <strain evidence="11 12">DSM 27194</strain>
    </source>
</reference>
<dbReference type="InterPro" id="IPR020846">
    <property type="entry name" value="MFS_dom"/>
</dbReference>
<name>A0A427XT71_9TREE</name>
<evidence type="ECO:0000256" key="8">
    <source>
        <dbReference type="SAM" id="MobiDB-lite"/>
    </source>
</evidence>
<feature type="transmembrane region" description="Helical" evidence="9">
    <location>
        <begin position="315"/>
        <end position="336"/>
    </location>
</feature>
<accession>A0A427XT71</accession>